<dbReference type="EMBL" id="LK995535">
    <property type="protein sequence ID" value="CED92181.1"/>
    <property type="molecule type" value="Genomic_DNA"/>
</dbReference>
<sequence>MVEWVTRVESMSRLAERGAGELSSVKRAPRSGGVVDARLLVFCPNHGDGKGYFIVLTRYEGAGWGWEYQQRGDTHHRALGKPVFLFGDEGELRARKNSQPLAVVRGVDGSFRDPKRPFEGAALDFLPGADEPGPEELVVEEGESSGRMRLKCPECPGGAVVTMVLDGAHGWESMLDKFVAAEQRDVSLSVLASASSRLHKLM</sequence>
<evidence type="ECO:0000313" key="1">
    <source>
        <dbReference type="EMBL" id="CED92181.1"/>
    </source>
</evidence>
<name>A0A1L7RDW6_9ACTO</name>
<organism evidence="1">
    <name type="scientific">Actinomyces succiniciruminis</name>
    <dbReference type="NCBI Taxonomy" id="1522002"/>
    <lineage>
        <taxon>Bacteria</taxon>
        <taxon>Bacillati</taxon>
        <taxon>Actinomycetota</taxon>
        <taxon>Actinomycetes</taxon>
        <taxon>Actinomycetales</taxon>
        <taxon>Actinomycetaceae</taxon>
        <taxon>Actinomyces</taxon>
    </lineage>
</organism>
<accession>A0A1L7RDW6</accession>
<dbReference type="AlphaFoldDB" id="A0A1L7RDW6"/>
<proteinExistence type="predicted"/>
<reference evidence="1" key="1">
    <citation type="submission" date="2014-07" db="EMBL/GenBank/DDBJ databases">
        <authorList>
            <person name="Zhang J.E."/>
            <person name="Yang H."/>
            <person name="Guo J."/>
            <person name="Deng Z."/>
            <person name="Luo H."/>
            <person name="Luo M."/>
            <person name="Zhao B."/>
        </authorList>
    </citation>
    <scope>NUCLEOTIDE SEQUENCE</scope>
    <source>
        <strain evidence="1">AM4</strain>
    </source>
</reference>
<protein>
    <submittedName>
        <fullName evidence="1">Uncharacterized protein</fullName>
    </submittedName>
</protein>
<dbReference type="RefSeq" id="WP_210581484.1">
    <property type="nucleotide sequence ID" value="NZ_LK995535.1"/>
</dbReference>
<gene>
    <name evidence="1" type="ORF">AAM4_2349</name>
</gene>